<protein>
    <submittedName>
        <fullName evidence="1">Uncharacterized protein</fullName>
    </submittedName>
</protein>
<evidence type="ECO:0000313" key="2">
    <source>
        <dbReference type="Proteomes" id="UP001241377"/>
    </source>
</evidence>
<keyword evidence="2" id="KW-1185">Reference proteome</keyword>
<sequence length="167" mass="18072">MVWGEKYSGILGWTTDQLTPLEGESIALPKFDSNLAWEIGNSARNLAIEKFPNQPVVIDITLTSGQVLFHATSGNGTALDNDDWVRRKRNAVFKFGKSSLFLGAKVRSKGVSMTEALYVSIEDYACHGGCVPIRLKGSDVVIGALTISGLAQTDDHIAAIETLKKFA</sequence>
<comment type="caution">
    <text evidence="1">The sequence shown here is derived from an EMBL/GenBank/DDBJ whole genome shotgun (WGS) entry which is preliminary data.</text>
</comment>
<dbReference type="Proteomes" id="UP001241377">
    <property type="component" value="Unassembled WGS sequence"/>
</dbReference>
<organism evidence="1 2">
    <name type="scientific">Naganishia cerealis</name>
    <dbReference type="NCBI Taxonomy" id="610337"/>
    <lineage>
        <taxon>Eukaryota</taxon>
        <taxon>Fungi</taxon>
        <taxon>Dikarya</taxon>
        <taxon>Basidiomycota</taxon>
        <taxon>Agaricomycotina</taxon>
        <taxon>Tremellomycetes</taxon>
        <taxon>Filobasidiales</taxon>
        <taxon>Filobasidiaceae</taxon>
        <taxon>Naganishia</taxon>
    </lineage>
</organism>
<evidence type="ECO:0000313" key="1">
    <source>
        <dbReference type="EMBL" id="KAJ9096167.1"/>
    </source>
</evidence>
<accession>A0ACC2VC72</accession>
<gene>
    <name evidence="1" type="ORF">QFC19_007266</name>
</gene>
<proteinExistence type="predicted"/>
<name>A0ACC2VC72_9TREE</name>
<reference evidence="1" key="1">
    <citation type="submission" date="2023-04" db="EMBL/GenBank/DDBJ databases">
        <title>Draft Genome sequencing of Naganishia species isolated from polar environments using Oxford Nanopore Technology.</title>
        <authorList>
            <person name="Leo P."/>
            <person name="Venkateswaran K."/>
        </authorList>
    </citation>
    <scope>NUCLEOTIDE SEQUENCE</scope>
    <source>
        <strain evidence="1">MNA-CCFEE 5261</strain>
    </source>
</reference>
<dbReference type="EMBL" id="JASBWR010000095">
    <property type="protein sequence ID" value="KAJ9096167.1"/>
    <property type="molecule type" value="Genomic_DNA"/>
</dbReference>